<feature type="binding site" evidence="3">
    <location>
        <position position="365"/>
    </location>
    <ligand>
        <name>Zn(2+)</name>
        <dbReference type="ChEBI" id="CHEBI:29105"/>
        <label>2</label>
    </ligand>
</feature>
<reference evidence="6 7" key="1">
    <citation type="submission" date="2019-07" db="EMBL/GenBank/DDBJ databases">
        <title>Whole genome shotgun sequence of Cellulomonas xylanilytica NBRC 101102.</title>
        <authorList>
            <person name="Hosoyama A."/>
            <person name="Uohara A."/>
            <person name="Ohji S."/>
            <person name="Ichikawa N."/>
        </authorList>
    </citation>
    <scope>NUCLEOTIDE SEQUENCE [LARGE SCALE GENOMIC DNA]</scope>
    <source>
        <strain evidence="6 7">NBRC 101102</strain>
    </source>
</reference>
<evidence type="ECO:0000256" key="4">
    <source>
        <dbReference type="PIRSR" id="PIRSR001235-2"/>
    </source>
</evidence>
<feature type="binding site" evidence="3">
    <location>
        <position position="90"/>
    </location>
    <ligand>
        <name>Zn(2+)</name>
        <dbReference type="ChEBI" id="CHEBI:29105"/>
        <label>2</label>
    </ligand>
</feature>
<dbReference type="NCBIfam" id="NF006770">
    <property type="entry name" value="PRK09290.1-4"/>
    <property type="match status" value="1"/>
</dbReference>
<keyword evidence="3" id="KW-0479">Metal-binding</keyword>
<feature type="binding site" evidence="4">
    <location>
        <position position="286"/>
    </location>
    <ligand>
        <name>allantoate</name>
        <dbReference type="ChEBI" id="CHEBI:17536"/>
    </ligand>
</feature>
<dbReference type="Pfam" id="PF01546">
    <property type="entry name" value="Peptidase_M20"/>
    <property type="match status" value="1"/>
</dbReference>
<dbReference type="OrthoDB" id="9808195at2"/>
<organism evidence="6 7">
    <name type="scientific">Cellulomonas xylanilytica</name>
    <dbReference type="NCBI Taxonomy" id="233583"/>
    <lineage>
        <taxon>Bacteria</taxon>
        <taxon>Bacillati</taxon>
        <taxon>Actinomycetota</taxon>
        <taxon>Actinomycetes</taxon>
        <taxon>Micrococcales</taxon>
        <taxon>Cellulomonadaceae</taxon>
        <taxon>Cellulomonas</taxon>
    </lineage>
</organism>
<evidence type="ECO:0000259" key="5">
    <source>
        <dbReference type="Pfam" id="PF07687"/>
    </source>
</evidence>
<protein>
    <submittedName>
        <fullName evidence="6">Zn-dependent hydrolase</fullName>
    </submittedName>
</protein>
<dbReference type="RefSeq" id="WP_146925619.1">
    <property type="nucleotide sequence ID" value="NZ_BJUB01000002.1"/>
</dbReference>
<dbReference type="Gene3D" id="3.40.630.10">
    <property type="entry name" value="Zn peptidases"/>
    <property type="match status" value="1"/>
</dbReference>
<comment type="similarity">
    <text evidence="1">Belongs to the peptidase M20 family.</text>
</comment>
<evidence type="ECO:0000256" key="1">
    <source>
        <dbReference type="ARBA" id="ARBA00006153"/>
    </source>
</evidence>
<evidence type="ECO:0000313" key="6">
    <source>
        <dbReference type="EMBL" id="GEK20104.1"/>
    </source>
</evidence>
<dbReference type="InterPro" id="IPR011650">
    <property type="entry name" value="Peptidase_M20_dimer"/>
</dbReference>
<accession>A0A510UZK1</accession>
<dbReference type="SUPFAM" id="SSF53187">
    <property type="entry name" value="Zn-dependent exopeptidases"/>
    <property type="match status" value="1"/>
</dbReference>
<feature type="binding site" evidence="3">
    <location>
        <position position="190"/>
    </location>
    <ligand>
        <name>Zn(2+)</name>
        <dbReference type="ChEBI" id="CHEBI:29105"/>
        <label>1</label>
    </ligand>
</feature>
<dbReference type="PANTHER" id="PTHR32494">
    <property type="entry name" value="ALLANTOATE DEIMINASE-RELATED"/>
    <property type="match status" value="1"/>
</dbReference>
<feature type="domain" description="Peptidase M20 dimerisation" evidence="5">
    <location>
        <begin position="215"/>
        <end position="307"/>
    </location>
</feature>
<dbReference type="InterPro" id="IPR002933">
    <property type="entry name" value="Peptidase_M20"/>
</dbReference>
<feature type="binding site" evidence="3">
    <location>
        <position position="125"/>
    </location>
    <ligand>
        <name>Zn(2+)</name>
        <dbReference type="ChEBI" id="CHEBI:29105"/>
        <label>2</label>
    </ligand>
</feature>
<comment type="caution">
    <text evidence="6">The sequence shown here is derived from an EMBL/GenBank/DDBJ whole genome shotgun (WGS) entry which is preliminary data.</text>
</comment>
<dbReference type="PIRSF" id="PIRSF001235">
    <property type="entry name" value="Amidase_carbamoylase"/>
    <property type="match status" value="1"/>
</dbReference>
<proteinExistence type="inferred from homology"/>
<dbReference type="EMBL" id="BJUB01000002">
    <property type="protein sequence ID" value="GEK20104.1"/>
    <property type="molecule type" value="Genomic_DNA"/>
</dbReference>
<dbReference type="Gene3D" id="3.30.70.360">
    <property type="match status" value="1"/>
</dbReference>
<keyword evidence="2 6" id="KW-0378">Hydrolase</keyword>
<feature type="binding site" evidence="3">
    <location>
        <position position="79"/>
    </location>
    <ligand>
        <name>Zn(2+)</name>
        <dbReference type="ChEBI" id="CHEBI:29105"/>
        <label>1</label>
    </ligand>
</feature>
<dbReference type="NCBIfam" id="TIGR01879">
    <property type="entry name" value="hydantase"/>
    <property type="match status" value="1"/>
</dbReference>
<dbReference type="GO" id="GO:0046872">
    <property type="term" value="F:metal ion binding"/>
    <property type="evidence" value="ECO:0007669"/>
    <property type="project" value="UniProtKB-KW"/>
</dbReference>
<feature type="binding site" evidence="4">
    <location>
        <position position="215"/>
    </location>
    <ligand>
        <name>allantoate</name>
        <dbReference type="ChEBI" id="CHEBI:17536"/>
    </ligand>
</feature>
<dbReference type="InterPro" id="IPR036264">
    <property type="entry name" value="Bact_exopeptidase_dim_dom"/>
</dbReference>
<dbReference type="Pfam" id="PF07687">
    <property type="entry name" value="M20_dimer"/>
    <property type="match status" value="1"/>
</dbReference>
<comment type="cofactor">
    <cofactor evidence="3">
        <name>Zn(2+)</name>
        <dbReference type="ChEBI" id="CHEBI:29105"/>
    </cofactor>
    <text evidence="3">Binds 2 Zn(2+) ions per subunit.</text>
</comment>
<sequence>MTATATAFRRAWDDLAPVGRAPDGGYRRFAWTREDHVLREWFAGEAAARGLDLTTDRAGNQWAWWGNPDATPGIVTGSHLDSVPGGGAFDGPLGVVSGFLALDLLRERGVTPTRPLGIASFVDEEGARFGVACAGSRLITGSLDADRARSLRDVDGVTMADALSSAGRDPEALGRDDDTLRRVASFVELHVEQGRGLVHTGDPVGVGRMIWPHGRWRVELRGEANHAGTTPLADRRDPMLDLAAFVGHVREAAQDAGALATVGKVHVDPNGVNAIPSRVTAWLDVRAEDESAVRAVLATLRGYAPTEESWTPVTVLDADLADVAAGALGHPPRLGTGAGHDAGILAAAGIPTAMLFVRNPSGISHAPAEDADEADCLAGVDALATVLGRLLA</sequence>
<keyword evidence="3" id="KW-0862">Zinc</keyword>
<gene>
    <name evidence="6" type="ORF">CXY01_06240</name>
</gene>
<evidence type="ECO:0000256" key="3">
    <source>
        <dbReference type="PIRSR" id="PIRSR001235-1"/>
    </source>
</evidence>
<dbReference type="PANTHER" id="PTHR32494:SF5">
    <property type="entry name" value="ALLANTOATE AMIDOHYDROLASE"/>
    <property type="match status" value="1"/>
</dbReference>
<dbReference type="Proteomes" id="UP000321118">
    <property type="component" value="Unassembled WGS sequence"/>
</dbReference>
<evidence type="ECO:0000256" key="2">
    <source>
        <dbReference type="ARBA" id="ARBA00022801"/>
    </source>
</evidence>
<feature type="binding site" evidence="3">
    <location>
        <position position="90"/>
    </location>
    <ligand>
        <name>Zn(2+)</name>
        <dbReference type="ChEBI" id="CHEBI:29105"/>
        <label>1</label>
    </ligand>
</feature>
<feature type="binding site" evidence="4">
    <location>
        <position position="273"/>
    </location>
    <ligand>
        <name>allantoate</name>
        <dbReference type="ChEBI" id="CHEBI:17536"/>
    </ligand>
</feature>
<keyword evidence="7" id="KW-1185">Reference proteome</keyword>
<dbReference type="InterPro" id="IPR010158">
    <property type="entry name" value="Amidase_Cbmase"/>
</dbReference>
<dbReference type="GO" id="GO:0016813">
    <property type="term" value="F:hydrolase activity, acting on carbon-nitrogen (but not peptide) bonds, in linear amidines"/>
    <property type="evidence" value="ECO:0007669"/>
    <property type="project" value="InterPro"/>
</dbReference>
<dbReference type="SUPFAM" id="SSF55031">
    <property type="entry name" value="Bacterial exopeptidase dimerisation domain"/>
    <property type="match status" value="1"/>
</dbReference>
<evidence type="ECO:0000313" key="7">
    <source>
        <dbReference type="Proteomes" id="UP000321118"/>
    </source>
</evidence>
<dbReference type="AlphaFoldDB" id="A0A510UZK1"/>
<name>A0A510UZK1_9CELL</name>